<dbReference type="RefSeq" id="WP_314285166.1">
    <property type="nucleotide sequence ID" value="NZ_JAVVDO010000065.1"/>
</dbReference>
<protein>
    <submittedName>
        <fullName evidence="1">Uncharacterized protein</fullName>
    </submittedName>
</protein>
<keyword evidence="2" id="KW-1185">Reference proteome</keyword>
<proteinExistence type="predicted"/>
<reference evidence="1 2" key="1">
    <citation type="journal article" date="2019" name="Microb. Pathog.">
        <title>Comparison of VITEK 2, MALDI-TOF MS, 16S rRNA gene sequencing, and whole-genome sequencing for identification of Roseomonas mucosa.</title>
        <authorList>
            <person name="Rudolph W.W."/>
            <person name="Gunzer F."/>
            <person name="Trauth M."/>
            <person name="Bunk B."/>
            <person name="Bigge R."/>
            <person name="Schrottner P."/>
        </authorList>
    </citation>
    <scope>NUCLEOTIDE SEQUENCE [LARGE SCALE GENOMIC DNA]</scope>
    <source>
        <strain evidence="1 2">DSM 103800</strain>
    </source>
</reference>
<evidence type="ECO:0000313" key="1">
    <source>
        <dbReference type="EMBL" id="MDT8333627.1"/>
    </source>
</evidence>
<organism evidence="1 2">
    <name type="scientific">Roseomonas gilardii</name>
    <dbReference type="NCBI Taxonomy" id="257708"/>
    <lineage>
        <taxon>Bacteria</taxon>
        <taxon>Pseudomonadati</taxon>
        <taxon>Pseudomonadota</taxon>
        <taxon>Alphaproteobacteria</taxon>
        <taxon>Acetobacterales</taxon>
        <taxon>Roseomonadaceae</taxon>
        <taxon>Roseomonas</taxon>
    </lineage>
</organism>
<dbReference type="EMBL" id="JAVVDO010000065">
    <property type="protein sequence ID" value="MDT8333627.1"/>
    <property type="molecule type" value="Genomic_DNA"/>
</dbReference>
<name>A0ABU3MLE0_9PROT</name>
<evidence type="ECO:0000313" key="2">
    <source>
        <dbReference type="Proteomes" id="UP001258945"/>
    </source>
</evidence>
<sequence length="94" mass="11066">MARLSLESRHFMIATATILTGAPILRRPFRYFPGSRQDDLATIHHHLTNADRDEWQQRQCRWPGFLSRWVAHDPDYPDLGTKTHIRSIIFVKEP</sequence>
<dbReference type="Proteomes" id="UP001258945">
    <property type="component" value="Unassembled WGS sequence"/>
</dbReference>
<gene>
    <name evidence="1" type="ORF">RQ831_21465</name>
</gene>
<accession>A0ABU3MLE0</accession>
<comment type="caution">
    <text evidence="1">The sequence shown here is derived from an EMBL/GenBank/DDBJ whole genome shotgun (WGS) entry which is preliminary data.</text>
</comment>